<evidence type="ECO:0000256" key="3">
    <source>
        <dbReference type="ARBA" id="ARBA00022786"/>
    </source>
</evidence>
<evidence type="ECO:0000256" key="2">
    <source>
        <dbReference type="ARBA" id="ARBA00022499"/>
    </source>
</evidence>
<keyword evidence="3" id="KW-0833">Ubl conjugation pathway</keyword>
<dbReference type="PANTHER" id="PTHR10562">
    <property type="entry name" value="SMALL UBIQUITIN-RELATED MODIFIER"/>
    <property type="match status" value="1"/>
</dbReference>
<accession>A0A8M1GFY9</accession>
<dbReference type="SUPFAM" id="SSF54236">
    <property type="entry name" value="Ubiquitin-like"/>
    <property type="match status" value="1"/>
</dbReference>
<sequence>KRPRNGVKTENNDHINLNVVGQDGSAVHFKRHKPLSKLMKAHCQRQGLSTRQIRFRFHGQPIHETDTPAEREMEDEDTPDVFQQQTGVY</sequence>
<name>A0A8M1GFY9_URSMA</name>
<evidence type="ECO:0000313" key="6">
    <source>
        <dbReference type="Proteomes" id="UP000261680"/>
    </source>
</evidence>
<dbReference type="AlphaFoldDB" id="A0A8M1GFY9"/>
<dbReference type="RefSeq" id="XP_040494581.1">
    <property type="nucleotide sequence ID" value="XM_040638647.1"/>
</dbReference>
<dbReference type="InterPro" id="IPR022617">
    <property type="entry name" value="Rad60/SUMO-like_dom"/>
</dbReference>
<dbReference type="GeneID" id="103674450"/>
<feature type="non-terminal residue" evidence="7">
    <location>
        <position position="1"/>
    </location>
</feature>
<dbReference type="KEGG" id="umr:103674450"/>
<reference evidence="7" key="1">
    <citation type="submission" date="2025-08" db="UniProtKB">
        <authorList>
            <consortium name="RefSeq"/>
        </authorList>
    </citation>
    <scope>IDENTIFICATION</scope>
    <source>
        <tissue evidence="7">Whole blood</tissue>
    </source>
</reference>
<dbReference type="OrthoDB" id="442921at2759"/>
<feature type="domain" description="Ubiquitin-like" evidence="5">
    <location>
        <begin position="13"/>
        <end position="88"/>
    </location>
</feature>
<comment type="similarity">
    <text evidence="1">Belongs to the ubiquitin family. SUMO subfamily.</text>
</comment>
<feature type="compositionally biased region" description="Basic and acidic residues" evidence="4">
    <location>
        <begin position="61"/>
        <end position="71"/>
    </location>
</feature>
<organism evidence="6 7">
    <name type="scientific">Ursus maritimus</name>
    <name type="common">Polar bear</name>
    <name type="synonym">Thalarctos maritimus</name>
    <dbReference type="NCBI Taxonomy" id="29073"/>
    <lineage>
        <taxon>Eukaryota</taxon>
        <taxon>Metazoa</taxon>
        <taxon>Chordata</taxon>
        <taxon>Craniata</taxon>
        <taxon>Vertebrata</taxon>
        <taxon>Euteleostomi</taxon>
        <taxon>Mammalia</taxon>
        <taxon>Eutheria</taxon>
        <taxon>Laurasiatheria</taxon>
        <taxon>Carnivora</taxon>
        <taxon>Caniformia</taxon>
        <taxon>Ursidae</taxon>
        <taxon>Ursus</taxon>
    </lineage>
</organism>
<keyword evidence="2" id="KW-1017">Isopeptide bond</keyword>
<feature type="region of interest" description="Disordered" evidence="4">
    <location>
        <begin position="60"/>
        <end position="89"/>
    </location>
</feature>
<dbReference type="InterPro" id="IPR000626">
    <property type="entry name" value="Ubiquitin-like_dom"/>
</dbReference>
<dbReference type="Pfam" id="PF11976">
    <property type="entry name" value="Rad60-SLD"/>
    <property type="match status" value="1"/>
</dbReference>
<gene>
    <name evidence="7" type="primary">LOC103674450</name>
</gene>
<dbReference type="FunFam" id="3.10.20.90:FF:000482">
    <property type="entry name" value="Small ubiquitin-related modifier 2"/>
    <property type="match status" value="1"/>
</dbReference>
<evidence type="ECO:0000259" key="5">
    <source>
        <dbReference type="PROSITE" id="PS50053"/>
    </source>
</evidence>
<keyword evidence="6" id="KW-1185">Reference proteome</keyword>
<dbReference type="Gene3D" id="3.10.20.90">
    <property type="entry name" value="Phosphatidylinositol 3-kinase Catalytic Subunit, Chain A, domain 1"/>
    <property type="match status" value="1"/>
</dbReference>
<dbReference type="Proteomes" id="UP000261680">
    <property type="component" value="Unplaced"/>
</dbReference>
<dbReference type="PROSITE" id="PS50053">
    <property type="entry name" value="UBIQUITIN_2"/>
    <property type="match status" value="1"/>
</dbReference>
<evidence type="ECO:0000256" key="1">
    <source>
        <dbReference type="ARBA" id="ARBA00009185"/>
    </source>
</evidence>
<dbReference type="InterPro" id="IPR029071">
    <property type="entry name" value="Ubiquitin-like_domsf"/>
</dbReference>
<evidence type="ECO:0000256" key="4">
    <source>
        <dbReference type="SAM" id="MobiDB-lite"/>
    </source>
</evidence>
<evidence type="ECO:0000313" key="7">
    <source>
        <dbReference type="RefSeq" id="XP_040494581.1"/>
    </source>
</evidence>
<protein>
    <submittedName>
        <fullName evidence="7">Small ubiquitin-related modifier 2-like</fullName>
    </submittedName>
</protein>
<proteinExistence type="inferred from homology"/>